<name>A0AA41YC80_9BACT</name>
<gene>
    <name evidence="2" type="ORF">N2K84_13370</name>
</gene>
<evidence type="ECO:0000313" key="2">
    <source>
        <dbReference type="EMBL" id="MCW0483728.1"/>
    </source>
</evidence>
<sequence length="175" mass="19745">MKKQILLVSLIFFAVNVVAQNSPFQGLEFLLGNWQGTGSGFGNSQSKITTSFQSVMNGQFIEVINDSKFEPTASKPEGEHHIDRGMISFDKARNLIVFRQFHIEGFINQYVLIDSLSSANFLVFQTEHIENFVPGGSAKWTIEKTGDHEIETKFYLAFPEQEAACYGTNQLIRKK</sequence>
<keyword evidence="3" id="KW-1185">Reference proteome</keyword>
<evidence type="ECO:0000313" key="3">
    <source>
        <dbReference type="Proteomes" id="UP001163821"/>
    </source>
</evidence>
<proteinExistence type="predicted"/>
<organism evidence="2 3">
    <name type="scientific">Gaoshiqia sediminis</name>
    <dbReference type="NCBI Taxonomy" id="2986998"/>
    <lineage>
        <taxon>Bacteria</taxon>
        <taxon>Pseudomonadati</taxon>
        <taxon>Bacteroidota</taxon>
        <taxon>Bacteroidia</taxon>
        <taxon>Marinilabiliales</taxon>
        <taxon>Prolixibacteraceae</taxon>
        <taxon>Gaoshiqia</taxon>
    </lineage>
</organism>
<dbReference type="EMBL" id="JAPAAF010000021">
    <property type="protein sequence ID" value="MCW0483728.1"/>
    <property type="molecule type" value="Genomic_DNA"/>
</dbReference>
<feature type="signal peptide" evidence="1">
    <location>
        <begin position="1"/>
        <end position="19"/>
    </location>
</feature>
<feature type="chain" id="PRO_5041272448" description="THAP4-like heme-binding beta-barrel domain-containing protein" evidence="1">
    <location>
        <begin position="20"/>
        <end position="175"/>
    </location>
</feature>
<keyword evidence="1" id="KW-0732">Signal</keyword>
<evidence type="ECO:0000256" key="1">
    <source>
        <dbReference type="SAM" id="SignalP"/>
    </source>
</evidence>
<reference evidence="2" key="1">
    <citation type="submission" date="2022-10" db="EMBL/GenBank/DDBJ databases">
        <title>Gaoshiqiia sediminis gen. nov., sp. nov., isolated from coastal sediment.</title>
        <authorList>
            <person name="Yu W.X."/>
            <person name="Mu D.S."/>
            <person name="Du J.Z."/>
            <person name="Liang Y.Q."/>
        </authorList>
    </citation>
    <scope>NUCLEOTIDE SEQUENCE</scope>
    <source>
        <strain evidence="2">A06</strain>
    </source>
</reference>
<accession>A0AA41YC80</accession>
<dbReference type="AlphaFoldDB" id="A0AA41YC80"/>
<comment type="caution">
    <text evidence="2">The sequence shown here is derived from an EMBL/GenBank/DDBJ whole genome shotgun (WGS) entry which is preliminary data.</text>
</comment>
<protein>
    <recommendedName>
        <fullName evidence="4">THAP4-like heme-binding beta-barrel domain-containing protein</fullName>
    </recommendedName>
</protein>
<dbReference type="RefSeq" id="WP_282592322.1">
    <property type="nucleotide sequence ID" value="NZ_JAPAAF010000021.1"/>
</dbReference>
<evidence type="ECO:0008006" key="4">
    <source>
        <dbReference type="Google" id="ProtNLM"/>
    </source>
</evidence>
<dbReference type="Proteomes" id="UP001163821">
    <property type="component" value="Unassembled WGS sequence"/>
</dbReference>